<feature type="domain" description="Peptidase M16 N-terminal" evidence="2">
    <location>
        <begin position="99"/>
        <end position="188"/>
    </location>
</feature>
<accession>F1KTS3</accession>
<evidence type="ECO:0000256" key="1">
    <source>
        <dbReference type="SAM" id="SignalP"/>
    </source>
</evidence>
<dbReference type="Pfam" id="PF00675">
    <property type="entry name" value="Peptidase_M16"/>
    <property type="match status" value="1"/>
</dbReference>
<dbReference type="Gene3D" id="3.30.830.10">
    <property type="entry name" value="Metalloenzyme, LuxS/M16 peptidase-like"/>
    <property type="match status" value="4"/>
</dbReference>
<evidence type="ECO:0000259" key="2">
    <source>
        <dbReference type="Pfam" id="PF00675"/>
    </source>
</evidence>
<evidence type="ECO:0000313" key="4">
    <source>
        <dbReference type="EMBL" id="ADY41277.1"/>
    </source>
</evidence>
<feature type="signal peptide" evidence="1">
    <location>
        <begin position="1"/>
        <end position="20"/>
    </location>
</feature>
<dbReference type="FunFam" id="3.30.830.10:FF:000031">
    <property type="entry name" value="Putative zinc metalloprotease"/>
    <property type="match status" value="1"/>
</dbReference>
<evidence type="ECO:0000259" key="3">
    <source>
        <dbReference type="Pfam" id="PF05193"/>
    </source>
</evidence>
<dbReference type="InterPro" id="IPR011765">
    <property type="entry name" value="Pept_M16_N"/>
</dbReference>
<feature type="domain" description="Peptidase M16 C-terminal" evidence="3">
    <location>
        <begin position="852"/>
        <end position="944"/>
    </location>
</feature>
<name>F1KTS3_ASCSU</name>
<dbReference type="InterPro" id="IPR011249">
    <property type="entry name" value="Metalloenz_LuxS/M16"/>
</dbReference>
<reference evidence="4" key="1">
    <citation type="journal article" date="2011" name="Genome Res.">
        <title>Deep small RNA sequencing from the nematode Ascaris reveals conservation, functional diversification, and novel developmental profiles.</title>
        <authorList>
            <person name="Wang J."/>
            <person name="Czech B."/>
            <person name="Crunk A."/>
            <person name="Wallace A."/>
            <person name="Mitreva M."/>
            <person name="Hannon G.J."/>
            <person name="Davis R.E."/>
        </authorList>
    </citation>
    <scope>NUCLEOTIDE SEQUENCE</scope>
</reference>
<proteinExistence type="evidence at transcript level"/>
<dbReference type="EMBL" id="JI165740">
    <property type="protein sequence ID" value="ADY41277.1"/>
    <property type="molecule type" value="mRNA"/>
</dbReference>
<dbReference type="MEROPS" id="M16.A12"/>
<dbReference type="FunFam" id="3.30.830.10:FF:000015">
    <property type="entry name" value="Putative zinc metalloprotease"/>
    <property type="match status" value="1"/>
</dbReference>
<dbReference type="SUPFAM" id="SSF63411">
    <property type="entry name" value="LuxS/MPP-like metallohydrolase"/>
    <property type="match status" value="3"/>
</dbReference>
<dbReference type="PANTHER" id="PTHR43016">
    <property type="entry name" value="PRESEQUENCE PROTEASE"/>
    <property type="match status" value="1"/>
</dbReference>
<dbReference type="AlphaFoldDB" id="F1KTS3"/>
<dbReference type="GO" id="GO:0046872">
    <property type="term" value="F:metal ion binding"/>
    <property type="evidence" value="ECO:0007669"/>
    <property type="project" value="InterPro"/>
</dbReference>
<dbReference type="InterPro" id="IPR007863">
    <property type="entry name" value="Peptidase_M16_C"/>
</dbReference>
<keyword evidence="1" id="KW-0732">Signal</keyword>
<protein>
    <submittedName>
        <fullName evidence="4">Uncharacterized protein</fullName>
    </submittedName>
</protein>
<sequence length="1042" mass="117778">MVLWILLNRIIVMGCEMSSATTETERSKVAGKSGRRCTCCSRLLSMLKTAQRLWSCSSRLKVNDEIPLVVYHSLRSKLRVVIADVPGPTVKGILSFVTETNTDDGLPHTLEHLVFMGSERYPYKGILDVIANRCLASGTNAWTDQDHTAYTLSTVGSTGFLKVLPVYMDHVLSPSLTKEQFITEVHHINGNGEDAGVVYSEMQDHESDMENIVSRKRKELFYPEGSPYRVETGGRLPNLRTSCCNEKIREFHSQFYHLNNMMLVVCGIIDHEKLLNIVSDVEEGLLSRIPSLFHTPFREEVPPIEKYREAVIDCPSDDEHRGIVSISWIGPTAADLYTIAALEVLFDYMQNTAVAPLQKDFIQLTNPFASSVCFSISEQSTSEIILSFSGVPIDKLFDIKKRLFEKTIVEHSNPKKFDVERLGFVINQSILKAYAKMETAGHDKIFEMMIGHQIYGTDEGQLAERLNEIDTLHKLQNESASFWSNLISSYLNDRYVCVIGKPSREKVNEYAIAEEKRLEKQREDLGEAGLAECEERLQKAIEKNTALKPSPEVLADLIVNELEKFNTFEIATKCNMKRHYTSVPLIEKIPFTTFLHRAPTKFIELSIIWDTEKIPLSKRIWLMLWFELMFESPAKVGDEVLPYEEVAKLFTRDLISQSVEVGVSCYYSRYITLKMKVSSENYTMLQKWAAIFLGGVVFEGSRVVVSAQKLASQAVEAKRDGSTVCATLLACTVYKPGTNSYIYGTIQLERFHEEVAKKATINPKWVVNQLEQLRSCMLSMPVNIHIACNDSLIEEQIETDQWGFLNGNSGDHKRGIFIGEAGDELDEKGFGQQRAVSVGATESSFLYQSCYFDQDWRGEDLMATMLLSQYLTQCEGPLWRGIRGEGLAYGANIYVQPDKKLLTLSLYRGSQINQAYEETKKIVLSVLDDGNVDRDDFEAAKRSLVCEIMEAEDTVKRAATQAVLAHFRQIPPNFTRELCARIWDASVDEVLKVGAPHLKDLFDESKCTRAVVVHPSKVKEIQEHFPGIECVPIENLAISFES</sequence>
<organism evidence="4">
    <name type="scientific">Ascaris suum</name>
    <name type="common">Pig roundworm</name>
    <name type="synonym">Ascaris lumbricoides</name>
    <dbReference type="NCBI Taxonomy" id="6253"/>
    <lineage>
        <taxon>Eukaryota</taxon>
        <taxon>Metazoa</taxon>
        <taxon>Ecdysozoa</taxon>
        <taxon>Nematoda</taxon>
        <taxon>Chromadorea</taxon>
        <taxon>Rhabditida</taxon>
        <taxon>Spirurina</taxon>
        <taxon>Ascaridomorpha</taxon>
        <taxon>Ascaridoidea</taxon>
        <taxon>Ascarididae</taxon>
        <taxon>Ascaris</taxon>
    </lineage>
</organism>
<dbReference type="Pfam" id="PF05193">
    <property type="entry name" value="Peptidase_M16_C"/>
    <property type="match status" value="2"/>
</dbReference>
<dbReference type="PANTHER" id="PTHR43016:SF16">
    <property type="entry name" value="METALLOPROTEASE, PUTATIVE (AFU_ORTHOLOGUE AFUA_4G07610)-RELATED"/>
    <property type="match status" value="1"/>
</dbReference>
<feature type="domain" description="Peptidase M16 C-terminal" evidence="3">
    <location>
        <begin position="246"/>
        <end position="362"/>
    </location>
</feature>
<feature type="chain" id="PRO_5003265153" evidence="1">
    <location>
        <begin position="21"/>
        <end position="1042"/>
    </location>
</feature>